<name>A0ABU5PQ69_9BACL</name>
<accession>A0ABU5PQ69</accession>
<dbReference type="RefSeq" id="WP_323078639.1">
    <property type="nucleotide sequence ID" value="NZ_CBCSKM010000002.1"/>
</dbReference>
<reference evidence="2 3" key="1">
    <citation type="submission" date="2023-12" db="EMBL/GenBank/DDBJ databases">
        <title>Whole genome sequencing of Paenibacillus phoenicis isolated from the Phoenix Mars Lander spacecraft assembly facility.</title>
        <authorList>
            <person name="Garcia A."/>
            <person name="Venkateswaran K."/>
        </authorList>
    </citation>
    <scope>NUCLEOTIDE SEQUENCE [LARGE SCALE GENOMIC DNA]</scope>
    <source>
        <strain evidence="2 3">3PO2SA</strain>
    </source>
</reference>
<dbReference type="EMBL" id="JAYERP010000001">
    <property type="protein sequence ID" value="MEA3572090.1"/>
    <property type="molecule type" value="Genomic_DNA"/>
</dbReference>
<evidence type="ECO:0000313" key="3">
    <source>
        <dbReference type="Proteomes" id="UP001292216"/>
    </source>
</evidence>
<dbReference type="InterPro" id="IPR013493">
    <property type="entry name" value="CHP02677"/>
</dbReference>
<keyword evidence="3" id="KW-1185">Reference proteome</keyword>
<sequence length="558" mass="64322">MESHLPGLPVQSLRGIPELKYVNADNVVRYRAIMRFFYQEYKRLRYWLKPEDVFEAVKAWNVWPDYTLELCQGDLDQLVEWQNLTARHDGGRSSTLEEYLKKKMQYLLRPYSIEIERLLETLEKVTGYGGSLEASLFDTIADKLFDIRSQVGELEPDAALELWNVLYRSFVNLHENAADYIASLHTARAEEMMVTEAFLIFKEKLTDYLQNFVQALQRSAYKIEGNLQRINDSVRDLFLEQVVEGELRKPRLEDEPDREELLEELRQGWTNIRRWFVGEGAAPSELTLLERATKDAIARIVRSAIRIQERKRSGLSRKKELEHLARWFASIETVEEAHRLSAYAFGLFPTRHLQGEDLRDSDRADMSSWEERPMVRMLRSRSRKRGERQPADAVRDNERRKQREREAFKLRQAEEWRMIAALLERSSVKVSELGPVTAKERLRLLQWIGRCMTTGNGHSFVTPEGVLIRMSNPRTAERTILHAEDGELEMANYELHFRLTEAANGLAVGTAAKQGANGADIAAAEAAAAADTAEVEGEAGSRFESEVRSENEAERQGR</sequence>
<feature type="compositionally biased region" description="Basic and acidic residues" evidence="1">
    <location>
        <begin position="387"/>
        <end position="403"/>
    </location>
</feature>
<gene>
    <name evidence="2" type="ORF">U9M73_19390</name>
</gene>
<feature type="region of interest" description="Disordered" evidence="1">
    <location>
        <begin position="529"/>
        <end position="558"/>
    </location>
</feature>
<evidence type="ECO:0000313" key="2">
    <source>
        <dbReference type="EMBL" id="MEA3572090.1"/>
    </source>
</evidence>
<feature type="compositionally biased region" description="Basic and acidic residues" evidence="1">
    <location>
        <begin position="539"/>
        <end position="558"/>
    </location>
</feature>
<comment type="caution">
    <text evidence="2">The sequence shown here is derived from an EMBL/GenBank/DDBJ whole genome shotgun (WGS) entry which is preliminary data.</text>
</comment>
<evidence type="ECO:0000256" key="1">
    <source>
        <dbReference type="SAM" id="MobiDB-lite"/>
    </source>
</evidence>
<dbReference type="NCBIfam" id="TIGR02677">
    <property type="entry name" value="TIGR02677 family protein"/>
    <property type="match status" value="1"/>
</dbReference>
<protein>
    <submittedName>
        <fullName evidence="2">TIGR02677 family protein</fullName>
    </submittedName>
</protein>
<dbReference type="Proteomes" id="UP001292216">
    <property type="component" value="Unassembled WGS sequence"/>
</dbReference>
<dbReference type="Pfam" id="PF09660">
    <property type="entry name" value="DUF2397"/>
    <property type="match status" value="1"/>
</dbReference>
<proteinExistence type="predicted"/>
<feature type="region of interest" description="Disordered" evidence="1">
    <location>
        <begin position="375"/>
        <end position="403"/>
    </location>
</feature>
<organism evidence="2 3">
    <name type="scientific">Paenibacillus phoenicis</name>
    <dbReference type="NCBI Taxonomy" id="554117"/>
    <lineage>
        <taxon>Bacteria</taxon>
        <taxon>Bacillati</taxon>
        <taxon>Bacillota</taxon>
        <taxon>Bacilli</taxon>
        <taxon>Bacillales</taxon>
        <taxon>Paenibacillaceae</taxon>
        <taxon>Paenibacillus</taxon>
    </lineage>
</organism>